<reference evidence="1" key="2">
    <citation type="journal article" date="2015" name="Fish Shellfish Immunol.">
        <title>Early steps in the European eel (Anguilla anguilla)-Vibrio vulnificus interaction in the gills: Role of the RtxA13 toxin.</title>
        <authorList>
            <person name="Callol A."/>
            <person name="Pajuelo D."/>
            <person name="Ebbesson L."/>
            <person name="Teles M."/>
            <person name="MacKenzie S."/>
            <person name="Amaro C."/>
        </authorList>
    </citation>
    <scope>NUCLEOTIDE SEQUENCE</scope>
</reference>
<sequence>MIITSAQSSAEPVHWLCDTHWMHTGAVIHTGCTLSP</sequence>
<protein>
    <submittedName>
        <fullName evidence="1">Uncharacterized protein</fullName>
    </submittedName>
</protein>
<organism evidence="1">
    <name type="scientific">Anguilla anguilla</name>
    <name type="common">European freshwater eel</name>
    <name type="synonym">Muraena anguilla</name>
    <dbReference type="NCBI Taxonomy" id="7936"/>
    <lineage>
        <taxon>Eukaryota</taxon>
        <taxon>Metazoa</taxon>
        <taxon>Chordata</taxon>
        <taxon>Craniata</taxon>
        <taxon>Vertebrata</taxon>
        <taxon>Euteleostomi</taxon>
        <taxon>Actinopterygii</taxon>
        <taxon>Neopterygii</taxon>
        <taxon>Teleostei</taxon>
        <taxon>Anguilliformes</taxon>
        <taxon>Anguillidae</taxon>
        <taxon>Anguilla</taxon>
    </lineage>
</organism>
<proteinExistence type="predicted"/>
<accession>A0A0E9V8Q1</accession>
<name>A0A0E9V8Q1_ANGAN</name>
<dbReference type="EMBL" id="GBXM01034165">
    <property type="protein sequence ID" value="JAH74412.1"/>
    <property type="molecule type" value="Transcribed_RNA"/>
</dbReference>
<dbReference type="AlphaFoldDB" id="A0A0E9V8Q1"/>
<evidence type="ECO:0000313" key="1">
    <source>
        <dbReference type="EMBL" id="JAH74412.1"/>
    </source>
</evidence>
<reference evidence="1" key="1">
    <citation type="submission" date="2014-11" db="EMBL/GenBank/DDBJ databases">
        <authorList>
            <person name="Amaro Gonzalez C."/>
        </authorList>
    </citation>
    <scope>NUCLEOTIDE SEQUENCE</scope>
</reference>